<proteinExistence type="predicted"/>
<evidence type="ECO:0000313" key="1">
    <source>
        <dbReference type="EMBL" id="TCN63920.1"/>
    </source>
</evidence>
<comment type="caution">
    <text evidence="1">The sequence shown here is derived from an EMBL/GenBank/DDBJ whole genome shotgun (WGS) entry which is preliminary data.</text>
</comment>
<dbReference type="EMBL" id="SLWB01000014">
    <property type="protein sequence ID" value="TCN63920.1"/>
    <property type="molecule type" value="Genomic_DNA"/>
</dbReference>
<dbReference type="AlphaFoldDB" id="A0A4V2RNI9"/>
<organism evidence="1 2">
    <name type="scientific">Acetobacteroides hydrogenigenes</name>
    <dbReference type="NCBI Taxonomy" id="979970"/>
    <lineage>
        <taxon>Bacteria</taxon>
        <taxon>Pseudomonadati</taxon>
        <taxon>Bacteroidota</taxon>
        <taxon>Bacteroidia</taxon>
        <taxon>Bacteroidales</taxon>
        <taxon>Rikenellaceae</taxon>
        <taxon>Acetobacteroides</taxon>
    </lineage>
</organism>
<reference evidence="1 2" key="1">
    <citation type="submission" date="2019-03" db="EMBL/GenBank/DDBJ databases">
        <title>Genomic Encyclopedia of Archaeal and Bacterial Type Strains, Phase II (KMG-II): from individual species to whole genera.</title>
        <authorList>
            <person name="Goeker M."/>
        </authorList>
    </citation>
    <scope>NUCLEOTIDE SEQUENCE [LARGE SCALE GENOMIC DNA]</scope>
    <source>
        <strain evidence="1 2">RL-C</strain>
    </source>
</reference>
<evidence type="ECO:0000313" key="2">
    <source>
        <dbReference type="Proteomes" id="UP000294830"/>
    </source>
</evidence>
<gene>
    <name evidence="1" type="ORF">CLV25_11475</name>
</gene>
<sequence length="86" mass="9766">MTNGLFLIRNEAFLMRNGLFLMRNEAFLGGNGPFLIGNELFLGRNEPFHISISLKKAFPIKLKNNAQSSSIENMRHGRIISPYPML</sequence>
<protein>
    <submittedName>
        <fullName evidence="1">Uncharacterized protein</fullName>
    </submittedName>
</protein>
<keyword evidence="2" id="KW-1185">Reference proteome</keyword>
<name>A0A4V2RNI9_9BACT</name>
<accession>A0A4V2RNI9</accession>
<dbReference type="Proteomes" id="UP000294830">
    <property type="component" value="Unassembled WGS sequence"/>
</dbReference>